<dbReference type="Pfam" id="PF10184">
    <property type="entry name" value="DUF2358"/>
    <property type="match status" value="1"/>
</dbReference>
<gene>
    <name evidence="2" type="primary">LOC106465791</name>
</gene>
<dbReference type="PANTHER" id="PTHR31094">
    <property type="entry name" value="RIKEN CDNA 2310061I04 GENE"/>
    <property type="match status" value="1"/>
</dbReference>
<sequence>MANCFRNSKISLCQVIGGFKGSPTLVKGHQNFNVSASFSNGNTGFYKTSSCFSIFNFSGSQRNLIIGSSLNLHHNHRYIRTSTDVRDTLISFLGCVLCMKQAAFKQAIKRGLIEHRMPFLALQARTSVSASCEFQPDVVYCHDNSIQDDHKYCRNKWVVLTNIPNKTIEERHCLAKETGFTELHLSTVPDPVWMIIKPCLALSDDIHLKDSWCSLSSKKHGFQLTSLTHFNGYLGAEPYHVFCVEMDRSSHMRGLSSAPLSDFERQAVLCANVSKTNEPPHPVGKPTEDQLQKIHLVLANTLPNFFIQSQDYTIYHQNVIFENNIQGKITRGLPAYVQQMALIRVLGHLRYAHVKLEVLKITHHFEDGTIRVRWRIKGVSGLRALFFFWNFRVWEWKEMMKNESE</sequence>
<keyword evidence="1" id="KW-1185">Reference proteome</keyword>
<accession>A0ABM1T0M9</accession>
<name>A0ABM1T0M9_LIMPO</name>
<organism evidence="1 2">
    <name type="scientific">Limulus polyphemus</name>
    <name type="common">Atlantic horseshoe crab</name>
    <dbReference type="NCBI Taxonomy" id="6850"/>
    <lineage>
        <taxon>Eukaryota</taxon>
        <taxon>Metazoa</taxon>
        <taxon>Ecdysozoa</taxon>
        <taxon>Arthropoda</taxon>
        <taxon>Chelicerata</taxon>
        <taxon>Merostomata</taxon>
        <taxon>Xiphosura</taxon>
        <taxon>Limulidae</taxon>
        <taxon>Limulus</taxon>
    </lineage>
</organism>
<dbReference type="Proteomes" id="UP000694941">
    <property type="component" value="Unplaced"/>
</dbReference>
<reference evidence="2" key="1">
    <citation type="submission" date="2025-08" db="UniProtKB">
        <authorList>
            <consortium name="RefSeq"/>
        </authorList>
    </citation>
    <scope>IDENTIFICATION</scope>
    <source>
        <tissue evidence="2">Muscle</tissue>
    </source>
</reference>
<dbReference type="InterPro" id="IPR018790">
    <property type="entry name" value="DUF2358"/>
</dbReference>
<evidence type="ECO:0000313" key="2">
    <source>
        <dbReference type="RefSeq" id="XP_022249435.1"/>
    </source>
</evidence>
<evidence type="ECO:0000313" key="1">
    <source>
        <dbReference type="Proteomes" id="UP000694941"/>
    </source>
</evidence>
<protein>
    <submittedName>
        <fullName evidence="2">Uncharacterized protein LOC106465791 isoform X1</fullName>
    </submittedName>
</protein>
<dbReference type="GeneID" id="106465791"/>
<dbReference type="PANTHER" id="PTHR31094:SF2">
    <property type="entry name" value="RIKEN CDNA 2310061I04 GENE"/>
    <property type="match status" value="1"/>
</dbReference>
<dbReference type="RefSeq" id="XP_022249435.1">
    <property type="nucleotide sequence ID" value="XM_022393727.1"/>
</dbReference>
<proteinExistence type="predicted"/>